<dbReference type="AlphaFoldDB" id="A0A563DHV3"/>
<sequence length="150" mass="17826">MITKRDGSVYSKILDSYLLYSKNKYKKNDIDKNLKYIYIIFRLNDNDGGVLYKITLIPDNLYDYTGCQQVYFYKNYKIITSGNENEISYLMKNLSLKDPEEICEKHDPKMINYELVNSTFIIKQNSLVQLMYPNEELERIMKENGINIIK</sequence>
<dbReference type="EMBL" id="SELH01000014">
    <property type="protein sequence ID" value="TWP29394.1"/>
    <property type="molecule type" value="Genomic_DNA"/>
</dbReference>
<protein>
    <submittedName>
        <fullName evidence="1">Uncharacterized protein</fullName>
    </submittedName>
</protein>
<gene>
    <name evidence="1" type="ORF">ETU09_02825</name>
</gene>
<comment type="caution">
    <text evidence="1">The sequence shown here is derived from an EMBL/GenBank/DDBJ whole genome shotgun (WGS) entry which is preliminary data.</text>
</comment>
<dbReference type="RefSeq" id="WP_146291762.1">
    <property type="nucleotide sequence ID" value="NZ_SELH01000014.1"/>
</dbReference>
<organism evidence="1 2">
    <name type="scientific">Apibacter muscae</name>
    <dbReference type="NCBI Taxonomy" id="2509004"/>
    <lineage>
        <taxon>Bacteria</taxon>
        <taxon>Pseudomonadati</taxon>
        <taxon>Bacteroidota</taxon>
        <taxon>Flavobacteriia</taxon>
        <taxon>Flavobacteriales</taxon>
        <taxon>Weeksellaceae</taxon>
        <taxon>Apibacter</taxon>
    </lineage>
</organism>
<evidence type="ECO:0000313" key="2">
    <source>
        <dbReference type="Proteomes" id="UP000319499"/>
    </source>
</evidence>
<evidence type="ECO:0000313" key="1">
    <source>
        <dbReference type="EMBL" id="TWP29394.1"/>
    </source>
</evidence>
<dbReference type="Proteomes" id="UP000319499">
    <property type="component" value="Unassembled WGS sequence"/>
</dbReference>
<keyword evidence="2" id="KW-1185">Reference proteome</keyword>
<accession>A0A563DHV3</accession>
<proteinExistence type="predicted"/>
<reference evidence="1 2" key="1">
    <citation type="submission" date="2019-02" db="EMBL/GenBank/DDBJ databases">
        <title>Apibacter muscae sp. nov.: a novel member of the house fly microbiota.</title>
        <authorList>
            <person name="Park R."/>
        </authorList>
    </citation>
    <scope>NUCLEOTIDE SEQUENCE [LARGE SCALE GENOMIC DNA]</scope>
    <source>
        <strain evidence="1 2">AL1</strain>
    </source>
</reference>
<name>A0A563DHV3_9FLAO</name>